<dbReference type="CDD" id="cd04301">
    <property type="entry name" value="NAT_SF"/>
    <property type="match status" value="1"/>
</dbReference>
<dbReference type="Pfam" id="PF06041">
    <property type="entry name" value="DUF924"/>
    <property type="match status" value="1"/>
</dbReference>
<dbReference type="Gene3D" id="3.40.630.30">
    <property type="match status" value="1"/>
</dbReference>
<evidence type="ECO:0000313" key="2">
    <source>
        <dbReference type="EMBL" id="MBQ0961069.1"/>
    </source>
</evidence>
<dbReference type="InterPro" id="IPR000182">
    <property type="entry name" value="GNAT_dom"/>
</dbReference>
<dbReference type="Pfam" id="PF00583">
    <property type="entry name" value="Acetyltransf_1"/>
    <property type="match status" value="1"/>
</dbReference>
<accession>A0A940YND5</accession>
<organism evidence="2 3">
    <name type="scientific">Ideonella aquatica</name>
    <dbReference type="NCBI Taxonomy" id="2824119"/>
    <lineage>
        <taxon>Bacteria</taxon>
        <taxon>Pseudomonadati</taxon>
        <taxon>Pseudomonadota</taxon>
        <taxon>Betaproteobacteria</taxon>
        <taxon>Burkholderiales</taxon>
        <taxon>Sphaerotilaceae</taxon>
        <taxon>Ideonella</taxon>
    </lineage>
</organism>
<comment type="caution">
    <text evidence="2">The sequence shown here is derived from an EMBL/GenBank/DDBJ whole genome shotgun (WGS) entry which is preliminary data.</text>
</comment>
<dbReference type="EMBL" id="JAGQDE010000022">
    <property type="protein sequence ID" value="MBQ0961069.1"/>
    <property type="molecule type" value="Genomic_DNA"/>
</dbReference>
<dbReference type="AlphaFoldDB" id="A0A940YND5"/>
<sequence length="366" mass="40278">MTDVTAQVTLREISAATVRTITRLAVGPDQRRFVATNAESLAQALFATEAWYRAIYLGDEPVGFVMLSDESLREPLVDEPEVWIWRFMVDAQHQRKGIGRAALGLVIEHVRAKPLVRRLLLSYVPGEGCPEPLYRSLGFAPTGQVDDGEIVMALALRTGATATATGGSGHAGGGGSASSPNLWPTAPQTPEQVLHFWFVEITPAQWWRVDPAFDATVAERFADLLMAARKGELSGWRTSPRGRLAEIIVLDQFSRNIHRGTAHAFAGDAAALVLAQEAVAGGHDAALAQTERVFLYMPYMHSESRHVHTQAERLFAALGLPSNHDFELRHKAIIDRFGRYPHRNEALGRRSTPEELRFLSGPGSRF</sequence>
<evidence type="ECO:0000259" key="1">
    <source>
        <dbReference type="PROSITE" id="PS51186"/>
    </source>
</evidence>
<evidence type="ECO:0000313" key="3">
    <source>
        <dbReference type="Proteomes" id="UP000678374"/>
    </source>
</evidence>
<keyword evidence="3" id="KW-1185">Reference proteome</keyword>
<name>A0A940YND5_9BURK</name>
<feature type="domain" description="N-acetyltransferase" evidence="1">
    <location>
        <begin position="8"/>
        <end position="157"/>
    </location>
</feature>
<proteinExistence type="predicted"/>
<gene>
    <name evidence="2" type="ORF">KAK06_19090</name>
</gene>
<reference evidence="2" key="1">
    <citation type="submission" date="2021-04" db="EMBL/GenBank/DDBJ databases">
        <title>The genome sequence of Ideonella sp. 4Y11.</title>
        <authorList>
            <person name="Liu Y."/>
        </authorList>
    </citation>
    <scope>NUCLEOTIDE SEQUENCE</scope>
    <source>
        <strain evidence="2">4Y11</strain>
    </source>
</reference>
<dbReference type="GO" id="GO:0016747">
    <property type="term" value="F:acyltransferase activity, transferring groups other than amino-acyl groups"/>
    <property type="evidence" value="ECO:0007669"/>
    <property type="project" value="InterPro"/>
</dbReference>
<dbReference type="InterPro" id="IPR011990">
    <property type="entry name" value="TPR-like_helical_dom_sf"/>
</dbReference>
<dbReference type="SUPFAM" id="SSF55729">
    <property type="entry name" value="Acyl-CoA N-acyltransferases (Nat)"/>
    <property type="match status" value="1"/>
</dbReference>
<dbReference type="PROSITE" id="PS51186">
    <property type="entry name" value="GNAT"/>
    <property type="match status" value="1"/>
</dbReference>
<dbReference type="InterPro" id="IPR010323">
    <property type="entry name" value="DUF924"/>
</dbReference>
<dbReference type="SUPFAM" id="SSF48452">
    <property type="entry name" value="TPR-like"/>
    <property type="match status" value="1"/>
</dbReference>
<dbReference type="InterPro" id="IPR016181">
    <property type="entry name" value="Acyl_CoA_acyltransferase"/>
</dbReference>
<dbReference type="Gene3D" id="1.20.58.320">
    <property type="entry name" value="TPR-like"/>
    <property type="match status" value="1"/>
</dbReference>
<dbReference type="Gene3D" id="1.25.40.10">
    <property type="entry name" value="Tetratricopeptide repeat domain"/>
    <property type="match status" value="1"/>
</dbReference>
<dbReference type="Proteomes" id="UP000678374">
    <property type="component" value="Unassembled WGS sequence"/>
</dbReference>
<protein>
    <submittedName>
        <fullName evidence="2">DUF924 family protein</fullName>
    </submittedName>
</protein>